<name>A0A7V7PSB5_9HYPH</name>
<dbReference type="RefSeq" id="WP_150968264.1">
    <property type="nucleotide sequence ID" value="NZ_VZDO01000002.1"/>
</dbReference>
<protein>
    <submittedName>
        <fullName evidence="1">Uncharacterized protein</fullName>
    </submittedName>
</protein>
<evidence type="ECO:0000313" key="1">
    <source>
        <dbReference type="EMBL" id="KAB0682004.1"/>
    </source>
</evidence>
<accession>A0A7V7PSB5</accession>
<comment type="caution">
    <text evidence="1">The sequence shown here is derived from an EMBL/GenBank/DDBJ whole genome shotgun (WGS) entry which is preliminary data.</text>
</comment>
<sequence>MTNSFYVIRRFIPAGAGHTVEDLAETDEDQALYAANFWADISIGVRVLRPDGTVLREIGDVPMML</sequence>
<dbReference type="Proteomes" id="UP000432089">
    <property type="component" value="Unassembled WGS sequence"/>
</dbReference>
<dbReference type="EMBL" id="VZDO01000002">
    <property type="protein sequence ID" value="KAB0682004.1"/>
    <property type="molecule type" value="Genomic_DNA"/>
</dbReference>
<gene>
    <name evidence="1" type="ORF">F6X38_04145</name>
</gene>
<dbReference type="AlphaFoldDB" id="A0A7V7PSB5"/>
<evidence type="ECO:0000313" key="2">
    <source>
        <dbReference type="Proteomes" id="UP000432089"/>
    </source>
</evidence>
<keyword evidence="2" id="KW-1185">Reference proteome</keyword>
<reference evidence="1 2" key="1">
    <citation type="submission" date="2019-09" db="EMBL/GenBank/DDBJ databases">
        <title>YIM 132180 draft genome.</title>
        <authorList>
            <person name="Zhang K."/>
        </authorList>
    </citation>
    <scope>NUCLEOTIDE SEQUENCE [LARGE SCALE GENOMIC DNA]</scope>
    <source>
        <strain evidence="1 2">YIM 132180</strain>
    </source>
</reference>
<organism evidence="1 2">
    <name type="scientific">Plantimonas leprariae</name>
    <dbReference type="NCBI Taxonomy" id="2615207"/>
    <lineage>
        <taxon>Bacteria</taxon>
        <taxon>Pseudomonadati</taxon>
        <taxon>Pseudomonadota</taxon>
        <taxon>Alphaproteobacteria</taxon>
        <taxon>Hyphomicrobiales</taxon>
        <taxon>Aurantimonadaceae</taxon>
        <taxon>Plantimonas</taxon>
    </lineage>
</organism>
<proteinExistence type="predicted"/>